<dbReference type="STRING" id="115783.SAMN02745119_00495"/>
<reference evidence="3" key="1">
    <citation type="submission" date="2017-02" db="EMBL/GenBank/DDBJ databases">
        <authorList>
            <person name="Varghese N."/>
            <person name="Submissions S."/>
        </authorList>
    </citation>
    <scope>NUCLEOTIDE SEQUENCE [LARGE SCALE GENOMIC DNA]</scope>
    <source>
        <strain evidence="3">ATCC BAA-34</strain>
    </source>
</reference>
<sequence length="119" mass="13250">MIDQAFAHSFANEWIEAWNNHDLEQVLVHYADDFEMHSPVIAQIVGEPSGMLQGKQAVGAYWSQALQLLPDLQFELITVLAGVNSITLYYRGALDRLAAEVFLFGPDGKVIKAFAHYGV</sequence>
<organism evidence="2 3">
    <name type="scientific">Trichlorobacter thiogenes</name>
    <dbReference type="NCBI Taxonomy" id="115783"/>
    <lineage>
        <taxon>Bacteria</taxon>
        <taxon>Pseudomonadati</taxon>
        <taxon>Thermodesulfobacteriota</taxon>
        <taxon>Desulfuromonadia</taxon>
        <taxon>Geobacterales</taxon>
        <taxon>Geobacteraceae</taxon>
        <taxon>Trichlorobacter</taxon>
    </lineage>
</organism>
<evidence type="ECO:0000313" key="2">
    <source>
        <dbReference type="EMBL" id="SJZ40491.1"/>
    </source>
</evidence>
<dbReference type="OrthoDB" id="13610at2"/>
<protein>
    <submittedName>
        <fullName evidence="2">SnoaL-like domain-containing protein</fullName>
    </submittedName>
</protein>
<evidence type="ECO:0000259" key="1">
    <source>
        <dbReference type="Pfam" id="PF12680"/>
    </source>
</evidence>
<dbReference type="InterPro" id="IPR032710">
    <property type="entry name" value="NTF2-like_dom_sf"/>
</dbReference>
<keyword evidence="3" id="KW-1185">Reference proteome</keyword>
<dbReference type="SUPFAM" id="SSF54427">
    <property type="entry name" value="NTF2-like"/>
    <property type="match status" value="1"/>
</dbReference>
<feature type="domain" description="SnoaL-like" evidence="1">
    <location>
        <begin position="12"/>
        <end position="92"/>
    </location>
</feature>
<dbReference type="InterPro" id="IPR037401">
    <property type="entry name" value="SnoaL-like"/>
</dbReference>
<dbReference type="AlphaFoldDB" id="A0A1T4KDM2"/>
<dbReference type="EMBL" id="FUWR01000001">
    <property type="protein sequence ID" value="SJZ40491.1"/>
    <property type="molecule type" value="Genomic_DNA"/>
</dbReference>
<dbReference type="Pfam" id="PF12680">
    <property type="entry name" value="SnoaL_2"/>
    <property type="match status" value="1"/>
</dbReference>
<dbReference type="RefSeq" id="WP_078788778.1">
    <property type="nucleotide sequence ID" value="NZ_FUWR01000001.1"/>
</dbReference>
<dbReference type="Proteomes" id="UP000190102">
    <property type="component" value="Unassembled WGS sequence"/>
</dbReference>
<dbReference type="Gene3D" id="3.10.450.50">
    <property type="match status" value="1"/>
</dbReference>
<evidence type="ECO:0000313" key="3">
    <source>
        <dbReference type="Proteomes" id="UP000190102"/>
    </source>
</evidence>
<proteinExistence type="predicted"/>
<accession>A0A1T4KDM2</accession>
<gene>
    <name evidence="2" type="ORF">SAMN02745119_00495</name>
</gene>
<name>A0A1T4KDM2_9BACT</name>